<name>A0ABS3V886_9ACTN</name>
<dbReference type="Pfam" id="PF19953">
    <property type="entry name" value="EACC1"/>
    <property type="match status" value="1"/>
</dbReference>
<evidence type="ECO:0000256" key="1">
    <source>
        <dbReference type="SAM" id="MobiDB-lite"/>
    </source>
</evidence>
<sequence>MGTNTSTSDIQETERGDSVHLRVSGRGADRELDALASWLRGNALLGGGWPVSRLRPDDDPDGTRMGVGDLDTLLVILQSTLGLAELIMAVRTWREARAIRGRPDLVVTIVHQGKTVVVSDDGDHVDASGPRPLPAAEPAPQPPTETDDDEC</sequence>
<proteinExistence type="predicted"/>
<accession>A0ABS3V886</accession>
<dbReference type="Proteomes" id="UP000671399">
    <property type="component" value="Unassembled WGS sequence"/>
</dbReference>
<feature type="region of interest" description="Disordered" evidence="1">
    <location>
        <begin position="118"/>
        <end position="151"/>
    </location>
</feature>
<comment type="caution">
    <text evidence="2">The sequence shown here is derived from an EMBL/GenBank/DDBJ whole genome shotgun (WGS) entry which is preliminary data.</text>
</comment>
<dbReference type="InterPro" id="IPR045428">
    <property type="entry name" value="EACC1"/>
</dbReference>
<protein>
    <submittedName>
        <fullName evidence="2">Uncharacterized protein</fullName>
    </submittedName>
</protein>
<keyword evidence="3" id="KW-1185">Reference proteome</keyword>
<evidence type="ECO:0000313" key="3">
    <source>
        <dbReference type="Proteomes" id="UP000671399"/>
    </source>
</evidence>
<dbReference type="EMBL" id="JAGFWR010000006">
    <property type="protein sequence ID" value="MBO4161830.1"/>
    <property type="molecule type" value="Genomic_DNA"/>
</dbReference>
<reference evidence="2 3" key="1">
    <citation type="submission" date="2021-03" db="EMBL/GenBank/DDBJ databases">
        <authorList>
            <person name="Lee D.-H."/>
        </authorList>
    </citation>
    <scope>NUCLEOTIDE SEQUENCE [LARGE SCALE GENOMIC DNA]</scope>
    <source>
        <strain evidence="2 3">MMS20-R2-23</strain>
    </source>
</reference>
<feature type="compositionally biased region" description="Pro residues" evidence="1">
    <location>
        <begin position="131"/>
        <end position="143"/>
    </location>
</feature>
<organism evidence="2 3">
    <name type="scientific">Micromonospora antibiotica</name>
    <dbReference type="NCBI Taxonomy" id="2807623"/>
    <lineage>
        <taxon>Bacteria</taxon>
        <taxon>Bacillati</taxon>
        <taxon>Actinomycetota</taxon>
        <taxon>Actinomycetes</taxon>
        <taxon>Micromonosporales</taxon>
        <taxon>Micromonosporaceae</taxon>
        <taxon>Micromonospora</taxon>
    </lineage>
</organism>
<evidence type="ECO:0000313" key="2">
    <source>
        <dbReference type="EMBL" id="MBO4161830.1"/>
    </source>
</evidence>
<dbReference type="RefSeq" id="WP_208567493.1">
    <property type="nucleotide sequence ID" value="NZ_JAGFWR010000006.1"/>
</dbReference>
<gene>
    <name evidence="2" type="ORF">JQN83_13570</name>
</gene>